<comment type="caution">
    <text evidence="1">The sequence shown here is derived from an EMBL/GenBank/DDBJ whole genome shotgun (WGS) entry which is preliminary data.</text>
</comment>
<organism evidence="1 2">
    <name type="scientific">Vermiconidia calcicola</name>
    <dbReference type="NCBI Taxonomy" id="1690605"/>
    <lineage>
        <taxon>Eukaryota</taxon>
        <taxon>Fungi</taxon>
        <taxon>Dikarya</taxon>
        <taxon>Ascomycota</taxon>
        <taxon>Pezizomycotina</taxon>
        <taxon>Dothideomycetes</taxon>
        <taxon>Dothideomycetidae</taxon>
        <taxon>Mycosphaerellales</taxon>
        <taxon>Extremaceae</taxon>
        <taxon>Vermiconidia</taxon>
    </lineage>
</organism>
<reference evidence="1" key="1">
    <citation type="submission" date="2023-07" db="EMBL/GenBank/DDBJ databases">
        <title>Black Yeasts Isolated from many extreme environments.</title>
        <authorList>
            <person name="Coleine C."/>
            <person name="Stajich J.E."/>
            <person name="Selbmann L."/>
        </authorList>
    </citation>
    <scope>NUCLEOTIDE SEQUENCE</scope>
    <source>
        <strain evidence="1">CCFEE 5714</strain>
    </source>
</reference>
<accession>A0ACC3MQ40</accession>
<proteinExistence type="predicted"/>
<sequence length="124" mass="13939">MSNLESIEQIRHNIRQNVETMSTFSTRGESTTAEWPINITKSLSAGDEETEDAITDNEGEDINYRAMVLLDMDGNFVRGPECDDVEEALRGLFVTTCEALHLLIRYRLQLRGILTPNGSEFLAS</sequence>
<gene>
    <name evidence="1" type="ORF">LTR37_015688</name>
</gene>
<dbReference type="EMBL" id="JAUTXU010000178">
    <property type="protein sequence ID" value="KAK3700982.1"/>
    <property type="molecule type" value="Genomic_DNA"/>
</dbReference>
<keyword evidence="2" id="KW-1185">Reference proteome</keyword>
<dbReference type="Proteomes" id="UP001281147">
    <property type="component" value="Unassembled WGS sequence"/>
</dbReference>
<protein>
    <submittedName>
        <fullName evidence="1">Uncharacterized protein</fullName>
    </submittedName>
</protein>
<evidence type="ECO:0000313" key="1">
    <source>
        <dbReference type="EMBL" id="KAK3700982.1"/>
    </source>
</evidence>
<evidence type="ECO:0000313" key="2">
    <source>
        <dbReference type="Proteomes" id="UP001281147"/>
    </source>
</evidence>
<name>A0ACC3MQ40_9PEZI</name>